<keyword evidence="6" id="KW-1185">Reference proteome</keyword>
<dbReference type="EMBL" id="VDLX02000011">
    <property type="protein sequence ID" value="KAB8191951.1"/>
    <property type="molecule type" value="Genomic_DNA"/>
</dbReference>
<gene>
    <name evidence="5" type="ORF">FH608_028830</name>
</gene>
<dbReference type="RefSeq" id="WP_139633758.1">
    <property type="nucleotide sequence ID" value="NZ_CP045572.1"/>
</dbReference>
<dbReference type="Proteomes" id="UP000312512">
    <property type="component" value="Unassembled WGS sequence"/>
</dbReference>
<dbReference type="InterPro" id="IPR036388">
    <property type="entry name" value="WH-like_DNA-bd_sf"/>
</dbReference>
<evidence type="ECO:0000256" key="1">
    <source>
        <dbReference type="ARBA" id="ARBA00023015"/>
    </source>
</evidence>
<organism evidence="5 6">
    <name type="scientific">Nonomuraea phyllanthi</name>
    <dbReference type="NCBI Taxonomy" id="2219224"/>
    <lineage>
        <taxon>Bacteria</taxon>
        <taxon>Bacillati</taxon>
        <taxon>Actinomycetota</taxon>
        <taxon>Actinomycetes</taxon>
        <taxon>Streptosporangiales</taxon>
        <taxon>Streptosporangiaceae</taxon>
        <taxon>Nonomuraea</taxon>
    </lineage>
</organism>
<accession>A0A5P9YTP0</accession>
<dbReference type="OrthoDB" id="3730822at2"/>
<name>A0A5C4W6J7_9ACTN</name>
<protein>
    <submittedName>
        <fullName evidence="5">Helix-turn-helix domain-containing protein</fullName>
    </submittedName>
</protein>
<dbReference type="AlphaFoldDB" id="A0A5C4W6J7"/>
<proteinExistence type="predicted"/>
<evidence type="ECO:0000313" key="6">
    <source>
        <dbReference type="Proteomes" id="UP000312512"/>
    </source>
</evidence>
<dbReference type="PANTHER" id="PTHR30136">
    <property type="entry name" value="HELIX-TURN-HELIX TRANSCRIPTIONAL REGULATOR, ICLR FAMILY"/>
    <property type="match status" value="1"/>
</dbReference>
<dbReference type="SMART" id="SM00346">
    <property type="entry name" value="HTH_ICLR"/>
    <property type="match status" value="1"/>
</dbReference>
<dbReference type="InterPro" id="IPR029016">
    <property type="entry name" value="GAF-like_dom_sf"/>
</dbReference>
<dbReference type="InterPro" id="IPR050707">
    <property type="entry name" value="HTH_MetabolicPath_Reg"/>
</dbReference>
<dbReference type="SUPFAM" id="SSF55781">
    <property type="entry name" value="GAF domain-like"/>
    <property type="match status" value="1"/>
</dbReference>
<comment type="caution">
    <text evidence="5">The sequence shown here is derived from an EMBL/GenBank/DDBJ whole genome shotgun (WGS) entry which is preliminary data.</text>
</comment>
<dbReference type="Pfam" id="PF09339">
    <property type="entry name" value="HTH_IclR"/>
    <property type="match status" value="1"/>
</dbReference>
<dbReference type="Gene3D" id="1.10.10.10">
    <property type="entry name" value="Winged helix-like DNA-binding domain superfamily/Winged helix DNA-binding domain"/>
    <property type="match status" value="1"/>
</dbReference>
<accession>A0A5C4W6J7</accession>
<dbReference type="Gene3D" id="3.30.450.40">
    <property type="match status" value="1"/>
</dbReference>
<dbReference type="InterPro" id="IPR014757">
    <property type="entry name" value="Tscrpt_reg_IclR_C"/>
</dbReference>
<evidence type="ECO:0000313" key="5">
    <source>
        <dbReference type="EMBL" id="KAB8191951.1"/>
    </source>
</evidence>
<keyword evidence="1" id="KW-0805">Transcription regulation</keyword>
<dbReference type="GO" id="GO:0003677">
    <property type="term" value="F:DNA binding"/>
    <property type="evidence" value="ECO:0007669"/>
    <property type="project" value="UniProtKB-KW"/>
</dbReference>
<evidence type="ECO:0000256" key="4">
    <source>
        <dbReference type="SAM" id="MobiDB-lite"/>
    </source>
</evidence>
<dbReference type="PANTHER" id="PTHR30136:SF24">
    <property type="entry name" value="HTH-TYPE TRANSCRIPTIONAL REPRESSOR ALLR"/>
    <property type="match status" value="1"/>
</dbReference>
<dbReference type="SUPFAM" id="SSF46785">
    <property type="entry name" value="Winged helix' DNA-binding domain"/>
    <property type="match status" value="1"/>
</dbReference>
<evidence type="ECO:0000256" key="2">
    <source>
        <dbReference type="ARBA" id="ARBA00023125"/>
    </source>
</evidence>
<keyword evidence="2" id="KW-0238">DNA-binding</keyword>
<evidence type="ECO:0000256" key="3">
    <source>
        <dbReference type="ARBA" id="ARBA00023163"/>
    </source>
</evidence>
<dbReference type="PROSITE" id="PS51078">
    <property type="entry name" value="ICLR_ED"/>
    <property type="match status" value="1"/>
</dbReference>
<feature type="region of interest" description="Disordered" evidence="4">
    <location>
        <begin position="273"/>
        <end position="297"/>
    </location>
</feature>
<reference evidence="5 6" key="1">
    <citation type="submission" date="2019-10" db="EMBL/GenBank/DDBJ databases">
        <title>Nonomuraea sp. nov., isolated from Phyllanthus amarus.</title>
        <authorList>
            <person name="Klykleung N."/>
            <person name="Tanasupawat S."/>
        </authorList>
    </citation>
    <scope>NUCLEOTIDE SEQUENCE [LARGE SCALE GENOMIC DNA]</scope>
    <source>
        <strain evidence="5 6">PA1-10</strain>
    </source>
</reference>
<dbReference type="InterPro" id="IPR036390">
    <property type="entry name" value="WH_DNA-bd_sf"/>
</dbReference>
<keyword evidence="3" id="KW-0804">Transcription</keyword>
<dbReference type="PROSITE" id="PS51077">
    <property type="entry name" value="HTH_ICLR"/>
    <property type="match status" value="1"/>
</dbReference>
<dbReference type="Pfam" id="PF01614">
    <property type="entry name" value="IclR_C"/>
    <property type="match status" value="1"/>
</dbReference>
<sequence length="297" mass="31516">MGDWTPPAAGGDRQSGQNVIVALRRGLDILDMFSADRRVVGITDIALELGIHKSSASRLAATLASAGYLVAASAGNYTLGPRLAVLGSLLAARQDLASVVTPFLRELVERTGETGHLAVLDGAVAKTVQVVDGWHTVRMHSWAGKLSPAHCSSMGKALLAGLSEAEIEKRYPDAELPVRTVHTVGTIERLRAELARIRRTGYSLDNEELEAGLRCVAAPVFSPEGVVDASISISGPAQRVTRDRMAVLAKLVRWYAWRASMARGVLAVPPGWPAAPTEEPPAPDWIERPGASGHSGT</sequence>
<feature type="compositionally biased region" description="Pro residues" evidence="4">
    <location>
        <begin position="273"/>
        <end position="283"/>
    </location>
</feature>
<dbReference type="GO" id="GO:0045892">
    <property type="term" value="P:negative regulation of DNA-templated transcription"/>
    <property type="evidence" value="ECO:0007669"/>
    <property type="project" value="TreeGrafter"/>
</dbReference>
<dbReference type="GO" id="GO:0003700">
    <property type="term" value="F:DNA-binding transcription factor activity"/>
    <property type="evidence" value="ECO:0007669"/>
    <property type="project" value="TreeGrafter"/>
</dbReference>
<dbReference type="InterPro" id="IPR005471">
    <property type="entry name" value="Tscrpt_reg_IclR_N"/>
</dbReference>